<proteinExistence type="predicted"/>
<protein>
    <recommendedName>
        <fullName evidence="1">PiggyBac transposable element-derived protein domain-containing protein</fullName>
    </recommendedName>
</protein>
<evidence type="ECO:0000313" key="2">
    <source>
        <dbReference type="EMBL" id="KAL1279170.1"/>
    </source>
</evidence>
<dbReference type="EMBL" id="JAYMGO010000003">
    <property type="protein sequence ID" value="KAL1279170.1"/>
    <property type="molecule type" value="Genomic_DNA"/>
</dbReference>
<dbReference type="Pfam" id="PF13843">
    <property type="entry name" value="DDE_Tnp_1_7"/>
    <property type="match status" value="1"/>
</dbReference>
<evidence type="ECO:0000313" key="3">
    <source>
        <dbReference type="Proteomes" id="UP001558613"/>
    </source>
</evidence>
<dbReference type="PANTHER" id="PTHR46599:SF3">
    <property type="entry name" value="PIGGYBAC TRANSPOSABLE ELEMENT-DERIVED PROTEIN 4"/>
    <property type="match status" value="1"/>
</dbReference>
<organism evidence="2 3">
    <name type="scientific">Cirrhinus molitorella</name>
    <name type="common">mud carp</name>
    <dbReference type="NCBI Taxonomy" id="172907"/>
    <lineage>
        <taxon>Eukaryota</taxon>
        <taxon>Metazoa</taxon>
        <taxon>Chordata</taxon>
        <taxon>Craniata</taxon>
        <taxon>Vertebrata</taxon>
        <taxon>Euteleostomi</taxon>
        <taxon>Actinopterygii</taxon>
        <taxon>Neopterygii</taxon>
        <taxon>Teleostei</taxon>
        <taxon>Ostariophysi</taxon>
        <taxon>Cypriniformes</taxon>
        <taxon>Cyprinidae</taxon>
        <taxon>Labeoninae</taxon>
        <taxon>Labeonini</taxon>
        <taxon>Cirrhinus</taxon>
    </lineage>
</organism>
<comment type="caution">
    <text evidence="2">The sequence shown here is derived from an EMBL/GenBank/DDBJ whole genome shotgun (WGS) entry which is preliminary data.</text>
</comment>
<dbReference type="PANTHER" id="PTHR46599">
    <property type="entry name" value="PIGGYBAC TRANSPOSABLE ELEMENT-DERIVED PROTEIN 4"/>
    <property type="match status" value="1"/>
</dbReference>
<dbReference type="InterPro" id="IPR029526">
    <property type="entry name" value="PGBD"/>
</dbReference>
<gene>
    <name evidence="2" type="ORF">QQF64_025843</name>
</gene>
<feature type="domain" description="PiggyBac transposable element-derived protein" evidence="1">
    <location>
        <begin position="1"/>
        <end position="158"/>
    </location>
</feature>
<keyword evidence="3" id="KW-1185">Reference proteome</keyword>
<accession>A0ABR3NQL5</accession>
<dbReference type="Proteomes" id="UP001558613">
    <property type="component" value="Unassembled WGS sequence"/>
</dbReference>
<name>A0ABR3NQL5_9TELE</name>
<evidence type="ECO:0000259" key="1">
    <source>
        <dbReference type="Pfam" id="PF13843"/>
    </source>
</evidence>
<reference evidence="2 3" key="1">
    <citation type="submission" date="2023-09" db="EMBL/GenBank/DDBJ databases">
        <authorList>
            <person name="Wang M."/>
        </authorList>
    </citation>
    <scope>NUCLEOTIDE SEQUENCE [LARGE SCALE GENOMIC DNA]</scope>
    <source>
        <strain evidence="2">GT-2023</strain>
        <tissue evidence="2">Liver</tissue>
    </source>
</reference>
<sequence>MDSSNGYTSDFTIYTGRSRFTSGQGLAYDVVSNLMDPSFLGRGYHLYVNNFYTSPELFRDLYARGFVACGTFRDSRRNAAHTERNALTSQSPRGAIRWIRHQELLFVKWMDTREVSVCSTIHRAFDGDTVSRNIHDKETGTWQKKNIVSPRCVVDYKFKYPGGG</sequence>